<evidence type="ECO:0000256" key="2">
    <source>
        <dbReference type="SAM" id="Phobius"/>
    </source>
</evidence>
<accession>A0A812R6E2</accession>
<dbReference type="InterPro" id="IPR010178">
    <property type="entry name" value="Lit"/>
</dbReference>
<protein>
    <submittedName>
        <fullName evidence="3">Uncharacterized protein</fullName>
    </submittedName>
</protein>
<dbReference type="AlphaFoldDB" id="A0A812R6E2"/>
<gene>
    <name evidence="3" type="ORF">SPIL2461_LOCUS10380</name>
</gene>
<sequence>DERATFVPQDELRYFIPQEGRITQLRQQAETVEAEFKPDEEDEGQADENQAGDDMPNATSLSELGGEEEALKCVHGRKLRYHCQCEPCWSGVSCDKKMNRGPDVRQEFEPLVAQRAAGAQQELAVQGCQLHTDLRYQLARITLIPIGESSEASSEVGGPHFGPMSWLLPWLKGSKFRVCSYKRPMVSSLPIIQQSSRGHVGASTEADSESCARGRRILVTVATPYLLVIGSARLVTSEWFLHFEYTRAGFPREPYGMTPGERKQYGVYCIRYMTNNEGVDYLGNLTLPFELCLEPGMPPPGKRPPDQKPGEPCRMFKDRELMHMQDVKAVSGALFTWFWGLGILTMLSAYLLFLVDPKQVCCALLRGSQATLGIMLAISCFAVVGFARLFRLFHKLFFTGASWIFSKWDTLIRLYPRQFWLDATLTIAFLTLSSALFILCLVRQPHQKKKIDHCEI</sequence>
<comment type="caution">
    <text evidence="3">The sequence shown here is derived from an EMBL/GenBank/DDBJ whole genome shotgun (WGS) entry which is preliminary data.</text>
</comment>
<proteinExistence type="predicted"/>
<dbReference type="NCBIfam" id="TIGR01906">
    <property type="entry name" value="integ_TIGR01906"/>
    <property type="match status" value="1"/>
</dbReference>
<dbReference type="EMBL" id="CAJNIZ010019180">
    <property type="protein sequence ID" value="CAE7422615.1"/>
    <property type="molecule type" value="Genomic_DNA"/>
</dbReference>
<organism evidence="3 4">
    <name type="scientific">Symbiodinium pilosum</name>
    <name type="common">Dinoflagellate</name>
    <dbReference type="NCBI Taxonomy" id="2952"/>
    <lineage>
        <taxon>Eukaryota</taxon>
        <taxon>Sar</taxon>
        <taxon>Alveolata</taxon>
        <taxon>Dinophyceae</taxon>
        <taxon>Suessiales</taxon>
        <taxon>Symbiodiniaceae</taxon>
        <taxon>Symbiodinium</taxon>
    </lineage>
</organism>
<dbReference type="Proteomes" id="UP000649617">
    <property type="component" value="Unassembled WGS sequence"/>
</dbReference>
<keyword evidence="4" id="KW-1185">Reference proteome</keyword>
<dbReference type="Pfam" id="PF07314">
    <property type="entry name" value="Lit"/>
    <property type="match status" value="1"/>
</dbReference>
<keyword evidence="2" id="KW-1133">Transmembrane helix</keyword>
<feature type="transmembrane region" description="Helical" evidence="2">
    <location>
        <begin position="419"/>
        <end position="442"/>
    </location>
</feature>
<keyword evidence="2" id="KW-0472">Membrane</keyword>
<evidence type="ECO:0000313" key="3">
    <source>
        <dbReference type="EMBL" id="CAE7422615.1"/>
    </source>
</evidence>
<keyword evidence="2" id="KW-0812">Transmembrane</keyword>
<feature type="non-terminal residue" evidence="3">
    <location>
        <position position="456"/>
    </location>
</feature>
<feature type="transmembrane region" description="Helical" evidence="2">
    <location>
        <begin position="334"/>
        <end position="355"/>
    </location>
</feature>
<evidence type="ECO:0000256" key="1">
    <source>
        <dbReference type="SAM" id="MobiDB-lite"/>
    </source>
</evidence>
<evidence type="ECO:0000313" key="4">
    <source>
        <dbReference type="Proteomes" id="UP000649617"/>
    </source>
</evidence>
<dbReference type="OrthoDB" id="10498058at2759"/>
<reference evidence="3" key="1">
    <citation type="submission" date="2021-02" db="EMBL/GenBank/DDBJ databases">
        <authorList>
            <person name="Dougan E. K."/>
            <person name="Rhodes N."/>
            <person name="Thang M."/>
            <person name="Chan C."/>
        </authorList>
    </citation>
    <scope>NUCLEOTIDE SEQUENCE</scope>
</reference>
<feature type="region of interest" description="Disordered" evidence="1">
    <location>
        <begin position="27"/>
        <end position="63"/>
    </location>
</feature>
<feature type="transmembrane region" description="Helical" evidence="2">
    <location>
        <begin position="367"/>
        <end position="390"/>
    </location>
</feature>
<name>A0A812R6E2_SYMPI</name>